<organism evidence="1 2">
    <name type="scientific">Rhynchospora pubera</name>
    <dbReference type="NCBI Taxonomy" id="906938"/>
    <lineage>
        <taxon>Eukaryota</taxon>
        <taxon>Viridiplantae</taxon>
        <taxon>Streptophyta</taxon>
        <taxon>Embryophyta</taxon>
        <taxon>Tracheophyta</taxon>
        <taxon>Spermatophyta</taxon>
        <taxon>Magnoliopsida</taxon>
        <taxon>Liliopsida</taxon>
        <taxon>Poales</taxon>
        <taxon>Cyperaceae</taxon>
        <taxon>Cyperoideae</taxon>
        <taxon>Rhynchosporeae</taxon>
        <taxon>Rhynchospora</taxon>
    </lineage>
</organism>
<dbReference type="InterPro" id="IPR007493">
    <property type="entry name" value="DUF538"/>
</dbReference>
<dbReference type="EMBL" id="JAMFTS010000001">
    <property type="protein sequence ID" value="KAJ4820168.1"/>
    <property type="molecule type" value="Genomic_DNA"/>
</dbReference>
<evidence type="ECO:0000313" key="2">
    <source>
        <dbReference type="Proteomes" id="UP001140206"/>
    </source>
</evidence>
<dbReference type="InterPro" id="IPR036758">
    <property type="entry name" value="At5g01610-like"/>
</dbReference>
<proteinExistence type="predicted"/>
<sequence>MNKTKQNKEKPLSLNIFSELSPFLSPLYKRKGGDGARGEMEKALTKLSSFTISRKAKEEITSIGEDLSRFSSTVEEKAKWVFEKLKGKPLKSLPDLLREYNLPPGIFPKNVVTYELDESKSKVVVHLSGPCEVSFNDSSIIRYAPRVKATLARGKLSNIEGMKTKSLVWVKVTHVGVESYKSDKVTFTAGVKKIKAKDAYEVPRDAIRIEEF</sequence>
<name>A0AAV8HQM0_9POAL</name>
<dbReference type="SUPFAM" id="SSF141562">
    <property type="entry name" value="At5g01610-like"/>
    <property type="match status" value="1"/>
</dbReference>
<dbReference type="Proteomes" id="UP001140206">
    <property type="component" value="Chromosome 1"/>
</dbReference>
<dbReference type="AlphaFoldDB" id="A0AAV8HQM0"/>
<dbReference type="Pfam" id="PF04398">
    <property type="entry name" value="DUF538"/>
    <property type="match status" value="1"/>
</dbReference>
<accession>A0AAV8HQM0</accession>
<gene>
    <name evidence="1" type="ORF">LUZ62_032734</name>
</gene>
<reference evidence="1" key="1">
    <citation type="submission" date="2022-08" db="EMBL/GenBank/DDBJ databases">
        <authorList>
            <person name="Marques A."/>
        </authorList>
    </citation>
    <scope>NUCLEOTIDE SEQUENCE</scope>
    <source>
        <strain evidence="1">RhyPub2mFocal</strain>
        <tissue evidence="1">Leaves</tissue>
    </source>
</reference>
<keyword evidence="2" id="KW-1185">Reference proteome</keyword>
<dbReference type="PANTHER" id="PTHR31676">
    <property type="entry name" value="T31J12.3 PROTEIN-RELATED"/>
    <property type="match status" value="1"/>
</dbReference>
<comment type="caution">
    <text evidence="1">The sequence shown here is derived from an EMBL/GenBank/DDBJ whole genome shotgun (WGS) entry which is preliminary data.</text>
</comment>
<protein>
    <submittedName>
        <fullName evidence="1">Uncharacterized protein</fullName>
    </submittedName>
</protein>
<dbReference type="Gene3D" id="2.30.240.10">
    <property type="entry name" value="At5g01610-like"/>
    <property type="match status" value="1"/>
</dbReference>
<dbReference type="PANTHER" id="PTHR31676:SF0">
    <property type="entry name" value="OS03G0210500 PROTEIN"/>
    <property type="match status" value="1"/>
</dbReference>
<evidence type="ECO:0000313" key="1">
    <source>
        <dbReference type="EMBL" id="KAJ4820168.1"/>
    </source>
</evidence>